<reference evidence="3" key="1">
    <citation type="submission" date="2013-10" db="EMBL/GenBank/DDBJ databases">
        <title>Genomic analysis of the causative agents of coccidiosis in chickens.</title>
        <authorList>
            <person name="Reid A.J."/>
            <person name="Blake D."/>
            <person name="Billington K."/>
            <person name="Browne H."/>
            <person name="Dunn M."/>
            <person name="Hung S."/>
            <person name="Kawahara F."/>
            <person name="Miranda-Saavedra D."/>
            <person name="Mourier T."/>
            <person name="Nagra H."/>
            <person name="Otto T.D."/>
            <person name="Rawlings N."/>
            <person name="Sanchez A."/>
            <person name="Sanders M."/>
            <person name="Subramaniam C."/>
            <person name="Tay Y."/>
            <person name="Dear P."/>
            <person name="Doerig C."/>
            <person name="Gruber A."/>
            <person name="Parkinson J."/>
            <person name="Shirley M."/>
            <person name="Wan K.L."/>
            <person name="Berriman M."/>
            <person name="Tomley F."/>
            <person name="Pain A."/>
        </authorList>
    </citation>
    <scope>NUCLEOTIDE SEQUENCE [LARGE SCALE GENOMIC DNA]</scope>
    <source>
        <strain evidence="3">Houghton</strain>
    </source>
</reference>
<gene>
    <name evidence="3" type="ORF">EBH_0028990</name>
</gene>
<dbReference type="InterPro" id="IPR045886">
    <property type="entry name" value="ThiF/MoeB/HesA"/>
</dbReference>
<feature type="compositionally biased region" description="Basic and acidic residues" evidence="1">
    <location>
        <begin position="368"/>
        <end position="379"/>
    </location>
</feature>
<dbReference type="EMBL" id="HG711894">
    <property type="protein sequence ID" value="CDJ49854.1"/>
    <property type="molecule type" value="Genomic_DNA"/>
</dbReference>
<dbReference type="GO" id="GO:0005737">
    <property type="term" value="C:cytoplasm"/>
    <property type="evidence" value="ECO:0007669"/>
    <property type="project" value="TreeGrafter"/>
</dbReference>
<dbReference type="OrthoDB" id="10252231at2759"/>
<dbReference type="InterPro" id="IPR000594">
    <property type="entry name" value="ThiF_NAD_FAD-bd"/>
</dbReference>
<organism evidence="3 4">
    <name type="scientific">Eimeria brunetti</name>
    <dbReference type="NCBI Taxonomy" id="51314"/>
    <lineage>
        <taxon>Eukaryota</taxon>
        <taxon>Sar</taxon>
        <taxon>Alveolata</taxon>
        <taxon>Apicomplexa</taxon>
        <taxon>Conoidasida</taxon>
        <taxon>Coccidia</taxon>
        <taxon>Eucoccidiorida</taxon>
        <taxon>Eimeriorina</taxon>
        <taxon>Eimeriidae</taxon>
        <taxon>Eimeria</taxon>
    </lineage>
</organism>
<feature type="region of interest" description="Disordered" evidence="1">
    <location>
        <begin position="1084"/>
        <end position="1119"/>
    </location>
</feature>
<feature type="domain" description="THIF-type NAD/FAD binding fold" evidence="2">
    <location>
        <begin position="702"/>
        <end position="738"/>
    </location>
</feature>
<feature type="domain" description="THIF-type NAD/FAD binding fold" evidence="2">
    <location>
        <begin position="98"/>
        <end position="148"/>
    </location>
</feature>
<feature type="region of interest" description="Disordered" evidence="1">
    <location>
        <begin position="368"/>
        <end position="424"/>
    </location>
</feature>
<sequence length="1648" mass="175153">MTVRAGFPYFNIRGQRTSAATAATAQARRPIQRSLHQQAALLPPSVSPPFPSDAVGAPGLIPPGVSGGHQVKKQQLTTDTALGSEVEAGDDLSMRALLSRQLLVWGPEQQKVLPGSRVLLIGAGGAAVEAAKCLLQSGVGHVLLADPEEPAPQERAANFALAEHAEQQELTGSEAAIAAEVAVAEAAGGSGAPGDPPGFPQRQQAGLSAQLLETHGQQQQPGPSMTRAGIACAALRRVGAPYSRVSEVSLNIQPGEGAAAWRARVENVLQQVDVLLLCDRPLQQKLFFSKLARGLWYHREDQRHLEQQEDRQKRQQQHETQPRRRRRGPLVVTVCTAGLTGRVAVDFGDFFFSRVNEEAALTALLEKHAQSREQQREEQQQQQEQQEQTGQLHFAPLNTILALPDPKRTNEGQQSLSLQESSDPQQQYLAAAFEALDAAETDNRGASEDPEQAPAAYEDGAAPKPAAATTEDSKEAAACAAAGSLRSWNANRLPASSHIAARSAAIWKQRYGPSVARAAAAAATAAASASRQSAAAVAAAADAAAAAAVSRGEAEAGRLGALMAQGSRGHLAPIAAAVGALAAQETLKGLTRKYRPLHGPFVLHALELLALTAQGRRQDNGKRGVNGNNNGSGSSTWACDRYARAASAFSSGQEPASTASAAQAEADSAAAADAASVGAARSLKGASRAARPRRVPWEGQQQLLGLELQRRLNHLRVLLVGAGAIGCEVLKNFALMGVSAGCYDLSRSNDSPSSNYCCNVNSKCSPYRNNGQRGGRLMRLLTTCIHGIQSRMLRRARAGAAGERASTGGAAREVCAGACQGGLLSLMDGDIVETSNLSRQVLFTTDSLQQSKATAAAAAALRFCSRARLRPFPFMLSPKTLWRLPSMYIQEQDLVVAALDSVEARLYVDALCLLHAKPWVEAGTLGLRGHSQSLVPYLTEHYAAAVKDAAINAAPTTRSLTAVPVCSVRGAPTAPLHAVHWASAQLQQIFKTDIAAARMLLQQLLELQVQLPRRSSAQQVYGSVGPPEAAPAYASTPGAPDDVQAALGKLRMAPVALAAAAAGPTRLGLLLRLAVEVLKMQRSKNHMPEPEGQQAPHELQEEQGEHRERHDERHANSGWGVSPLSTVHLRLLSFAVCVFSALYQTKVVERPTRGDTATGATSSASEEDVKKPCKQKDLLLDPTDADMLDFVAATAQLLAASLGLQSPAKAVCTLDSADRRSDSILQQQKEEELLLQGKGVGPWSRQSVGEALHRLLPNGACSDVGKAGLAGAGSDPTTVSLSALAEELVRELQGTASAATEVADLRRLGAPAAPSLSADGAVPLRFLTSAARLRCRAFGLTPLPGPEETQQLVGTIVPATATATTLAAAFACLEVYRLVALGLAGSHSRQCMQHGEQQQEQGHHGQIMHQTGRVSPVLWLDRGQRRNRQDAMKHQQRILRTSFFSLSVPFVAEAPPLPPPTHRFLVGRWRGQPFSPWHFFRLRLRGGGFNTSSDGRADRGAVPGEAEAAETITISELVKLLEKETRTRILSLTCEGTLLYATTEERETLQQQQLQAVLPPPIAASFDGHEQQTLPDPGTSLAEALRCAVVVPSHNEAQQCQQQQRQSARHLQQQDKGSMWVVVLIGASDSSGADIPLPALKVLIRPTV</sequence>
<evidence type="ECO:0000313" key="4">
    <source>
        <dbReference type="Proteomes" id="UP000030750"/>
    </source>
</evidence>
<reference evidence="3" key="2">
    <citation type="submission" date="2013-10" db="EMBL/GenBank/DDBJ databases">
        <authorList>
            <person name="Aslett M."/>
        </authorList>
    </citation>
    <scope>NUCLEOTIDE SEQUENCE [LARGE SCALE GENOMIC DNA]</scope>
    <source>
        <strain evidence="3">Houghton</strain>
    </source>
</reference>
<dbReference type="Gene3D" id="3.40.50.720">
    <property type="entry name" value="NAD(P)-binding Rossmann-like Domain"/>
    <property type="match status" value="3"/>
</dbReference>
<feature type="compositionally biased region" description="Basic and acidic residues" evidence="1">
    <location>
        <begin position="306"/>
        <end position="322"/>
    </location>
</feature>
<evidence type="ECO:0000313" key="3">
    <source>
        <dbReference type="EMBL" id="CDJ49854.1"/>
    </source>
</evidence>
<accession>U6LMP5</accession>
<keyword evidence="4" id="KW-1185">Reference proteome</keyword>
<feature type="region of interest" description="Disordered" evidence="1">
    <location>
        <begin position="440"/>
        <end position="475"/>
    </location>
</feature>
<dbReference type="GO" id="GO:0006511">
    <property type="term" value="P:ubiquitin-dependent protein catabolic process"/>
    <property type="evidence" value="ECO:0007669"/>
    <property type="project" value="TreeGrafter"/>
</dbReference>
<dbReference type="GO" id="GO:0006974">
    <property type="term" value="P:DNA damage response"/>
    <property type="evidence" value="ECO:0007669"/>
    <property type="project" value="TreeGrafter"/>
</dbReference>
<dbReference type="GO" id="GO:0005634">
    <property type="term" value="C:nucleus"/>
    <property type="evidence" value="ECO:0007669"/>
    <property type="project" value="TreeGrafter"/>
</dbReference>
<dbReference type="SUPFAM" id="SSF69572">
    <property type="entry name" value="Activating enzymes of the ubiquitin-like proteins"/>
    <property type="match status" value="5"/>
</dbReference>
<dbReference type="PANTHER" id="PTHR10953">
    <property type="entry name" value="UBIQUITIN-ACTIVATING ENZYME E1"/>
    <property type="match status" value="1"/>
</dbReference>
<dbReference type="GO" id="GO:0004839">
    <property type="term" value="F:ubiquitin activating enzyme activity"/>
    <property type="evidence" value="ECO:0007669"/>
    <property type="project" value="TreeGrafter"/>
</dbReference>
<dbReference type="PANTHER" id="PTHR10953:SF4">
    <property type="entry name" value="UBIQUITIN-ACTIVATING ENZYME E1 C-TERMINAL DOMAIN-CONTAINING PROTEIN"/>
    <property type="match status" value="1"/>
</dbReference>
<feature type="region of interest" description="Disordered" evidence="1">
    <location>
        <begin position="306"/>
        <end position="327"/>
    </location>
</feature>
<evidence type="ECO:0000259" key="2">
    <source>
        <dbReference type="Pfam" id="PF00899"/>
    </source>
</evidence>
<feature type="compositionally biased region" description="Low complexity" evidence="1">
    <location>
        <begin position="413"/>
        <end position="424"/>
    </location>
</feature>
<feature type="region of interest" description="Disordered" evidence="1">
    <location>
        <begin position="1152"/>
        <end position="1171"/>
    </location>
</feature>
<dbReference type="Pfam" id="PF00899">
    <property type="entry name" value="ThiF"/>
    <property type="match status" value="3"/>
</dbReference>
<dbReference type="VEuPathDB" id="ToxoDB:EBH_0028990"/>
<dbReference type="Proteomes" id="UP000030750">
    <property type="component" value="Unassembled WGS sequence"/>
</dbReference>
<name>U6LMP5_9EIME</name>
<dbReference type="InterPro" id="IPR035985">
    <property type="entry name" value="Ubiquitin-activating_enz"/>
</dbReference>
<protein>
    <submittedName>
        <fullName evidence="3">Ubiquitin-activating enzyme e1, putative</fullName>
    </submittedName>
</protein>
<feature type="domain" description="THIF-type NAD/FAD binding fold" evidence="2">
    <location>
        <begin position="822"/>
        <end position="1191"/>
    </location>
</feature>
<evidence type="ECO:0000256" key="1">
    <source>
        <dbReference type="SAM" id="MobiDB-lite"/>
    </source>
</evidence>
<feature type="compositionally biased region" description="Basic and acidic residues" evidence="1">
    <location>
        <begin position="1098"/>
        <end position="1115"/>
    </location>
</feature>
<proteinExistence type="predicted"/>